<dbReference type="EMBL" id="KI964548">
    <property type="protein sequence ID" value="EUC37757.1"/>
    <property type="molecule type" value="Genomic_DNA"/>
</dbReference>
<protein>
    <submittedName>
        <fullName evidence="1">Uncharacterized protein</fullName>
    </submittedName>
</protein>
<keyword evidence="2" id="KW-1185">Reference proteome</keyword>
<evidence type="ECO:0000313" key="1">
    <source>
        <dbReference type="EMBL" id="EUC37757.1"/>
    </source>
</evidence>
<evidence type="ECO:0000313" key="2">
    <source>
        <dbReference type="Proteomes" id="UP000053841"/>
    </source>
</evidence>
<dbReference type="GeneID" id="19147400"/>
<organism evidence="1 2">
    <name type="scientific">Cochliobolus carbonum (strain 26-R-13)</name>
    <name type="common">Maize leaf spot fungus</name>
    <name type="synonym">Bipolaris zeicola</name>
    <dbReference type="NCBI Taxonomy" id="930089"/>
    <lineage>
        <taxon>Eukaryota</taxon>
        <taxon>Fungi</taxon>
        <taxon>Dikarya</taxon>
        <taxon>Ascomycota</taxon>
        <taxon>Pezizomycotina</taxon>
        <taxon>Dothideomycetes</taxon>
        <taxon>Pleosporomycetidae</taxon>
        <taxon>Pleosporales</taxon>
        <taxon>Pleosporineae</taxon>
        <taxon>Pleosporaceae</taxon>
        <taxon>Bipolaris</taxon>
    </lineage>
</organism>
<dbReference type="OrthoDB" id="3781480at2759"/>
<dbReference type="AlphaFoldDB" id="W6YE50"/>
<accession>W6YE50</accession>
<dbReference type="HOGENOM" id="CLU_690793_0_0_1"/>
<dbReference type="KEGG" id="bze:COCCADRAFT_33074"/>
<dbReference type="Proteomes" id="UP000053841">
    <property type="component" value="Unassembled WGS sequence"/>
</dbReference>
<dbReference type="RefSeq" id="XP_007707951.1">
    <property type="nucleotide sequence ID" value="XM_007709761.1"/>
</dbReference>
<sequence length="400" mass="46611">MVVRSRHELNSGLDHRLWGLDHDQSVRLLGLYDEGRAIMTRYLRIQQDIEVRKKRIFGDSWEEIDEERLTTALLTPFYDEFGELEAQAEEDQQRMDNDPTLQWLKAQLIIADEKLNSVATACSELELCLPLTSLILSRLPRELRDQIYDLLWGDEHAERLDEALSITPDALKISEQPILDLPHLSVPPFANSKFVGIEFASEAATRYFRAITVAEIDYRCVRAHINRNRFGPMCFPIKEIISRLTISVYENSLYGLGMSGFAKTALEDSLDSLLMLKSNRHLKVKIYLPWRIQYKKSLFQVLETIRPFSATFRNANMDVRVLGYDFFNPIKDDSEWIFSEQLNYYFDGTPEEWLEMKIKEVKEIADARQRKACKGILRAMRVNLEFFNKESRHNEATEAT</sequence>
<proteinExistence type="predicted"/>
<name>W6YE50_COCC2</name>
<gene>
    <name evidence="1" type="ORF">COCCADRAFT_33074</name>
</gene>
<reference evidence="1 2" key="1">
    <citation type="journal article" date="2013" name="PLoS Genet.">
        <title>Comparative genome structure, secondary metabolite, and effector coding capacity across Cochliobolus pathogens.</title>
        <authorList>
            <person name="Condon B.J."/>
            <person name="Leng Y."/>
            <person name="Wu D."/>
            <person name="Bushley K.E."/>
            <person name="Ohm R.A."/>
            <person name="Otillar R."/>
            <person name="Martin J."/>
            <person name="Schackwitz W."/>
            <person name="Grimwood J."/>
            <person name="MohdZainudin N."/>
            <person name="Xue C."/>
            <person name="Wang R."/>
            <person name="Manning V.A."/>
            <person name="Dhillon B."/>
            <person name="Tu Z.J."/>
            <person name="Steffenson B.J."/>
            <person name="Salamov A."/>
            <person name="Sun H."/>
            <person name="Lowry S."/>
            <person name="LaButti K."/>
            <person name="Han J."/>
            <person name="Copeland A."/>
            <person name="Lindquist E."/>
            <person name="Barry K."/>
            <person name="Schmutz J."/>
            <person name="Baker S.E."/>
            <person name="Ciuffetti L.M."/>
            <person name="Grigoriev I.V."/>
            <person name="Zhong S."/>
            <person name="Turgeon B.G."/>
        </authorList>
    </citation>
    <scope>NUCLEOTIDE SEQUENCE [LARGE SCALE GENOMIC DNA]</scope>
    <source>
        <strain evidence="1 2">26-R-13</strain>
    </source>
</reference>